<keyword evidence="2" id="KW-1185">Reference proteome</keyword>
<protein>
    <submittedName>
        <fullName evidence="1">NusG domain II-containing protein</fullName>
    </submittedName>
</protein>
<gene>
    <name evidence="1" type="ORF">ACFSR0_04275</name>
</gene>
<dbReference type="InterPro" id="IPR038690">
    <property type="entry name" value="NusG_2_sf"/>
</dbReference>
<accession>A0ABW5THU3</accession>
<reference evidence="2" key="1">
    <citation type="journal article" date="2019" name="Int. J. Syst. Evol. Microbiol.">
        <title>The Global Catalogue of Microorganisms (GCM) 10K type strain sequencing project: providing services to taxonomists for standard genome sequencing and annotation.</title>
        <authorList>
            <consortium name="The Broad Institute Genomics Platform"/>
            <consortium name="The Broad Institute Genome Sequencing Center for Infectious Disease"/>
            <person name="Wu L."/>
            <person name="Ma J."/>
        </authorList>
    </citation>
    <scope>NUCLEOTIDE SEQUENCE [LARGE SCALE GENOMIC DNA]</scope>
    <source>
        <strain evidence="2">TISTR 932</strain>
    </source>
</reference>
<proteinExistence type="predicted"/>
<evidence type="ECO:0000313" key="2">
    <source>
        <dbReference type="Proteomes" id="UP001597427"/>
    </source>
</evidence>
<dbReference type="CDD" id="cd09911">
    <property type="entry name" value="Lin0431_like"/>
    <property type="match status" value="1"/>
</dbReference>
<evidence type="ECO:0000313" key="1">
    <source>
        <dbReference type="EMBL" id="MFD2728644.1"/>
    </source>
</evidence>
<name>A0ABW5THU3_9ENTE</name>
<dbReference type="EMBL" id="JBHUMO010000028">
    <property type="protein sequence ID" value="MFD2728644.1"/>
    <property type="molecule type" value="Genomic_DNA"/>
</dbReference>
<dbReference type="RefSeq" id="WP_379980252.1">
    <property type="nucleotide sequence ID" value="NZ_JBHUMO010000028.1"/>
</dbReference>
<sequence>MKVYLKGLRKLLRPADFVLILFFLCASFFPLFVFQYQVRAVDDSAPRYAVIRIDGKEVDRFRLDTHKNRTKTYYPAKGKYNIIEIKDGRIRDKEDNSPDQIAVKTGWIEKNGQTSICLPHKLVIEIVQKDAEDYYIY</sequence>
<dbReference type="Gene3D" id="2.60.320.10">
    <property type="entry name" value="N-utilization substance G protein NusG, insert domain"/>
    <property type="match status" value="1"/>
</dbReference>
<dbReference type="Proteomes" id="UP001597427">
    <property type="component" value="Unassembled WGS sequence"/>
</dbReference>
<dbReference type="Pfam" id="PF07009">
    <property type="entry name" value="NusG_II"/>
    <property type="match status" value="1"/>
</dbReference>
<organism evidence="1 2">
    <name type="scientific">Enterococcus camelliae</name>
    <dbReference type="NCBI Taxonomy" id="453959"/>
    <lineage>
        <taxon>Bacteria</taxon>
        <taxon>Bacillati</taxon>
        <taxon>Bacillota</taxon>
        <taxon>Bacilli</taxon>
        <taxon>Lactobacillales</taxon>
        <taxon>Enterococcaceae</taxon>
        <taxon>Enterococcus</taxon>
    </lineage>
</organism>
<comment type="caution">
    <text evidence="1">The sequence shown here is derived from an EMBL/GenBank/DDBJ whole genome shotgun (WGS) entry which is preliminary data.</text>
</comment>